<protein>
    <submittedName>
        <fullName evidence="2">Uncharacterized protein</fullName>
    </submittedName>
</protein>
<feature type="region of interest" description="Disordered" evidence="1">
    <location>
        <begin position="1"/>
        <end position="124"/>
    </location>
</feature>
<dbReference type="Proteomes" id="UP000801428">
    <property type="component" value="Unassembled WGS sequence"/>
</dbReference>
<gene>
    <name evidence="2" type="ORF">E8E13_011066</name>
</gene>
<dbReference type="EMBL" id="SWKU01000006">
    <property type="protein sequence ID" value="KAF3006082.1"/>
    <property type="molecule type" value="Genomic_DNA"/>
</dbReference>
<reference evidence="2" key="1">
    <citation type="submission" date="2019-04" db="EMBL/GenBank/DDBJ databases">
        <title>Sequencing of skin fungus with MAO and IRED activity.</title>
        <authorList>
            <person name="Marsaioli A.J."/>
            <person name="Bonatto J.M.C."/>
            <person name="Reis Junior O."/>
        </authorList>
    </citation>
    <scope>NUCLEOTIDE SEQUENCE</scope>
    <source>
        <strain evidence="2">30M1</strain>
    </source>
</reference>
<evidence type="ECO:0000313" key="3">
    <source>
        <dbReference type="Proteomes" id="UP000801428"/>
    </source>
</evidence>
<feature type="compositionally biased region" description="Basic residues" evidence="1">
    <location>
        <begin position="83"/>
        <end position="94"/>
    </location>
</feature>
<evidence type="ECO:0000256" key="1">
    <source>
        <dbReference type="SAM" id="MobiDB-lite"/>
    </source>
</evidence>
<name>A0A9P4WAP5_CURKU</name>
<dbReference type="AlphaFoldDB" id="A0A9P4WAP5"/>
<evidence type="ECO:0000313" key="2">
    <source>
        <dbReference type="EMBL" id="KAF3006082.1"/>
    </source>
</evidence>
<comment type="caution">
    <text evidence="2">The sequence shown here is derived from an EMBL/GenBank/DDBJ whole genome shotgun (WGS) entry which is preliminary data.</text>
</comment>
<feature type="region of interest" description="Disordered" evidence="1">
    <location>
        <begin position="137"/>
        <end position="199"/>
    </location>
</feature>
<keyword evidence="3" id="KW-1185">Reference proteome</keyword>
<feature type="compositionally biased region" description="Basic and acidic residues" evidence="1">
    <location>
        <begin position="159"/>
        <end position="171"/>
    </location>
</feature>
<sequence>MAQRKSTIFAPANYKHLHRDPSGVPTRPRSYQADHTGSGLPNAQDITLATPEESQLGTAQCENNLPQSPGTATTDLAETPRIAHNRQKHMRKATHPSSIPNEATADALDVMAEPGPPSPGVLEASEVFSIVPPISRERFPDISSSSNPGGGQAFPGRSSKGEFSDMFERLRRSTPNSTKQRRPSIDISSDELSGESQPTEEIITKVKKKRKEWKKYAAPRAATSAVTYAEADAPSCSTLKQAARGATAAEEQ</sequence>
<proteinExistence type="predicted"/>
<organism evidence="2 3">
    <name type="scientific">Curvularia kusanoi</name>
    <name type="common">Cochliobolus kusanoi</name>
    <dbReference type="NCBI Taxonomy" id="90978"/>
    <lineage>
        <taxon>Eukaryota</taxon>
        <taxon>Fungi</taxon>
        <taxon>Dikarya</taxon>
        <taxon>Ascomycota</taxon>
        <taxon>Pezizomycotina</taxon>
        <taxon>Dothideomycetes</taxon>
        <taxon>Pleosporomycetidae</taxon>
        <taxon>Pleosporales</taxon>
        <taxon>Pleosporineae</taxon>
        <taxon>Pleosporaceae</taxon>
        <taxon>Curvularia</taxon>
    </lineage>
</organism>
<accession>A0A9P4WAP5</accession>
<feature type="compositionally biased region" description="Polar residues" evidence="1">
    <location>
        <begin position="33"/>
        <end position="76"/>
    </location>
</feature>